<dbReference type="InterPro" id="IPR036322">
    <property type="entry name" value="WD40_repeat_dom_sf"/>
</dbReference>
<organism evidence="2 3">
    <name type="scientific">Leishmania enriettii</name>
    <dbReference type="NCBI Taxonomy" id="5663"/>
    <lineage>
        <taxon>Eukaryota</taxon>
        <taxon>Discoba</taxon>
        <taxon>Euglenozoa</taxon>
        <taxon>Kinetoplastea</taxon>
        <taxon>Metakinetoplastina</taxon>
        <taxon>Trypanosomatida</taxon>
        <taxon>Trypanosomatidae</taxon>
        <taxon>Leishmaniinae</taxon>
        <taxon>Leishmania</taxon>
    </lineage>
</organism>
<dbReference type="PANTHER" id="PTHR44099:SF4">
    <property type="entry name" value="RABCONNECTIN-3B, ISOFORM A"/>
    <property type="match status" value="1"/>
</dbReference>
<dbReference type="OrthoDB" id="338622at2759"/>
<dbReference type="RefSeq" id="XP_067693624.1">
    <property type="nucleotide sequence ID" value="XM_067837625.1"/>
</dbReference>
<evidence type="ECO:0000313" key="3">
    <source>
        <dbReference type="Proteomes" id="UP000674179"/>
    </source>
</evidence>
<dbReference type="InterPro" id="IPR015943">
    <property type="entry name" value="WD40/YVTN_repeat-like_dom_sf"/>
</dbReference>
<name>A0A836GT14_LEIEN</name>
<dbReference type="AlphaFoldDB" id="A0A836GT14"/>
<dbReference type="Gene3D" id="2.130.10.10">
    <property type="entry name" value="YVTN repeat-like/Quinoprotein amine dehydrogenase"/>
    <property type="match status" value="1"/>
</dbReference>
<dbReference type="InterPro" id="IPR055476">
    <property type="entry name" value="DUF7048"/>
</dbReference>
<dbReference type="Pfam" id="PF23126">
    <property type="entry name" value="DUF7048"/>
    <property type="match status" value="1"/>
</dbReference>
<evidence type="ECO:0000313" key="2">
    <source>
        <dbReference type="EMBL" id="KAG5480811.1"/>
    </source>
</evidence>
<protein>
    <recommendedName>
        <fullName evidence="1">DUF7048 domain-containing protein</fullName>
    </recommendedName>
</protein>
<accession>A0A836GT14</accession>
<sequence>MEALLTLHTKQRQGTSLESTLESSSAILTATHRGVIENGSDLLCVCEGPCCSLYFLEDRKLTLLGTYLFRRAGSLQIFSVIVGDEVKDFPEDASAQLPAAAGATVLGLSADGDPNLVGFIRDAVVIGTGAGYLGMLFVSADRSCVRGKSVRVQNSRTVSWCIRLDSSQCVCISSGTIVTVSVVPGAAEAVVCTTDFEGGAVASAAASQTVSECFFLAHEECRKLTVLHGSPDCSLQKETLSLLSEDLGNPSDVARVMPTIYAHGCSGVCLLAVVYPDAVSFTAWEGHSLISAAAVKNELTTSFGQAFWKVTAVGARLYVLRSDSRCLMYDVVMSTSFLGVAEVVVAQQVTLPSHVACLMGGAETGVFLCWCSGTSLARCTALLQSRAEEDKFEPIEVHSTVRHSYTSTSVLLLEVVPIHSSYGVVCLFSTGECQLSLYNNSGTMLLALEERPFDATSCLAFEGNAGSYSCVLGFNDGDIRVFVGGRVLANVRVAHCGAVDRLLKIPKMNETDDTLFVSMSTEMGTVCCHAGENAAVSRTMCSPSRPLTACLLNRELEYMLLFSEATGNLWHLPTCRLERAFRSPQGLLDRQLDNLLEHHWASAMSIAKFRFVGGEHYAIRINVDSLLCGFGAVQPSLQRSFLEYSSALSLMLRCLGEPFPSSLPREDALWEALDNLGLVVAGMQTHECVWCAILLLCGLFSGTLDGVCAASIYSTIQSLSDKLATSVAPDPHQQADAMQLFFSRFYTLRRSTPAPFRHALRLMVTKMSAGSLADVMRLLQSRALSAQSRQAARDGAPGGSSPLENGSAFAALLVMSSLVSQRPDYSLQADVTLFDFLRQSTMEAQRAVTAALDDDHRMSDHSGALLGLVESHTSLCDLGEKGLFQSFVTTLVREAFGGKGEEAKQASLEALERLVAQDPQGFLSTYIVTDFHINAEYRPYVVVFLSRFVKNFPYEAYTVFSTIADIFVSGLSDLSSASKDTASIYHVAVSQLLSVTAASLPSVSLQQSLRHLAVGRRDGKVVVYNMKAATIVTAFQAHAAPVLGVAYSGNITTLDIATIAETLDEIKVWRSPNQSSSLAGFLTGSGSTSFKLVTTMDLPSIGLRVESVSLLMKYFQLYWLSPQCVEFSSPWHGKVQVSLP</sequence>
<feature type="domain" description="DUF7048" evidence="1">
    <location>
        <begin position="57"/>
        <end position="363"/>
    </location>
</feature>
<evidence type="ECO:0000259" key="1">
    <source>
        <dbReference type="Pfam" id="PF23126"/>
    </source>
</evidence>
<dbReference type="KEGG" id="lenr:94173135"/>
<dbReference type="EMBL" id="JAFHKP010000020">
    <property type="protein sequence ID" value="KAG5480811.1"/>
    <property type="molecule type" value="Genomic_DNA"/>
</dbReference>
<keyword evidence="3" id="KW-1185">Reference proteome</keyword>
<dbReference type="SUPFAM" id="SSF50978">
    <property type="entry name" value="WD40 repeat-like"/>
    <property type="match status" value="1"/>
</dbReference>
<comment type="caution">
    <text evidence="2">The sequence shown here is derived from an EMBL/GenBank/DDBJ whole genome shotgun (WGS) entry which is preliminary data.</text>
</comment>
<dbReference type="GO" id="GO:0005737">
    <property type="term" value="C:cytoplasm"/>
    <property type="evidence" value="ECO:0007669"/>
    <property type="project" value="TreeGrafter"/>
</dbReference>
<dbReference type="GeneID" id="94173135"/>
<gene>
    <name evidence="2" type="ORF">CUR178_05948</name>
</gene>
<dbReference type="InterPro" id="IPR049916">
    <property type="entry name" value="WDR72-like"/>
</dbReference>
<dbReference type="Proteomes" id="UP000674179">
    <property type="component" value="Chromosome 20"/>
</dbReference>
<reference evidence="2 3" key="1">
    <citation type="submission" date="2021-02" db="EMBL/GenBank/DDBJ databases">
        <title>Leishmania (Mundinia) enrietti genome sequencing and assembly.</title>
        <authorList>
            <person name="Almutairi H."/>
            <person name="Gatherer D."/>
        </authorList>
    </citation>
    <scope>NUCLEOTIDE SEQUENCE [LARGE SCALE GENOMIC DNA]</scope>
    <source>
        <strain evidence="2">CUR178</strain>
    </source>
</reference>
<proteinExistence type="predicted"/>
<dbReference type="PANTHER" id="PTHR44099">
    <property type="entry name" value="RABCONNECTIN-3B, ISOFORM A"/>
    <property type="match status" value="1"/>
</dbReference>